<dbReference type="STRING" id="619805.SAMN05660477_00109"/>
<reference evidence="1 2" key="1">
    <citation type="submission" date="2017-02" db="EMBL/GenBank/DDBJ databases">
        <authorList>
            <person name="Peterson S.W."/>
        </authorList>
    </citation>
    <scope>NUCLEOTIDE SEQUENCE [LARGE SCALE GENOMIC DNA]</scope>
    <source>
        <strain evidence="1 2">DSM 22323</strain>
    </source>
</reference>
<dbReference type="AlphaFoldDB" id="A0A1T5CJD3"/>
<dbReference type="Pfam" id="PF07661">
    <property type="entry name" value="MORN_2"/>
    <property type="match status" value="1"/>
</dbReference>
<name>A0A1T5CJD3_9FLAO</name>
<dbReference type="Proteomes" id="UP000191112">
    <property type="component" value="Unassembled WGS sequence"/>
</dbReference>
<proteinExistence type="predicted"/>
<dbReference type="InterPro" id="IPR011652">
    <property type="entry name" value="MORN_2"/>
</dbReference>
<dbReference type="PROSITE" id="PS51257">
    <property type="entry name" value="PROKAR_LIPOPROTEIN"/>
    <property type="match status" value="1"/>
</dbReference>
<sequence length="189" mass="22207">MQFKKITPILIIFLIISCQSKKVVINEDNRIKTGHLKNNLKQGKWKIYKDKHLLAVGKFSDNKMTGIWKHYHANGKLHQIGEFKDDKQNGVWKFYYDTGEFMGTGALENDKMIGLWKWYHKNASLYTERLYENGKLMNIQSCFDKNNLPQNCGEIIKGNGYLLNHDLYNETDKVEKHEYKEGLFIKAIQ</sequence>
<dbReference type="RefSeq" id="WP_079665442.1">
    <property type="nucleotide sequence ID" value="NZ_FUYZ01000001.1"/>
</dbReference>
<dbReference type="OrthoDB" id="1524045at2"/>
<evidence type="ECO:0000313" key="1">
    <source>
        <dbReference type="EMBL" id="SKB59577.1"/>
    </source>
</evidence>
<dbReference type="EMBL" id="FUYZ01000001">
    <property type="protein sequence ID" value="SKB59577.1"/>
    <property type="molecule type" value="Genomic_DNA"/>
</dbReference>
<organism evidence="1 2">
    <name type="scientific">Soonwooa buanensis</name>
    <dbReference type="NCBI Taxonomy" id="619805"/>
    <lineage>
        <taxon>Bacteria</taxon>
        <taxon>Pseudomonadati</taxon>
        <taxon>Bacteroidota</taxon>
        <taxon>Flavobacteriia</taxon>
        <taxon>Flavobacteriales</taxon>
        <taxon>Weeksellaceae</taxon>
        <taxon>Chryseobacterium group</taxon>
        <taxon>Soonwooa</taxon>
    </lineage>
</organism>
<dbReference type="Gene3D" id="3.90.930.1">
    <property type="match status" value="1"/>
</dbReference>
<dbReference type="PANTHER" id="PTHR33706:SF1">
    <property type="entry name" value="TPR REPEAT PROTEIN"/>
    <property type="match status" value="1"/>
</dbReference>
<protein>
    <submittedName>
        <fullName evidence="1">MORN repeat variant</fullName>
    </submittedName>
</protein>
<evidence type="ECO:0000313" key="2">
    <source>
        <dbReference type="Proteomes" id="UP000191112"/>
    </source>
</evidence>
<dbReference type="SUPFAM" id="SSF82185">
    <property type="entry name" value="Histone H3 K4-specific methyltransferase SET7/9 N-terminal domain"/>
    <property type="match status" value="1"/>
</dbReference>
<dbReference type="PANTHER" id="PTHR33706">
    <property type="entry name" value="MORN VARIANT REPEAT PROTEIN"/>
    <property type="match status" value="1"/>
</dbReference>
<keyword evidence="2" id="KW-1185">Reference proteome</keyword>
<gene>
    <name evidence="1" type="ORF">SAMN05660477_00109</name>
</gene>
<accession>A0A1T5CJD3</accession>